<evidence type="ECO:0000256" key="1">
    <source>
        <dbReference type="SAM" id="MobiDB-lite"/>
    </source>
</evidence>
<comment type="caution">
    <text evidence="2">The sequence shown here is derived from an EMBL/GenBank/DDBJ whole genome shotgun (WGS) entry which is preliminary data.</text>
</comment>
<feature type="compositionally biased region" description="Basic and acidic residues" evidence="1">
    <location>
        <begin position="47"/>
        <end position="68"/>
    </location>
</feature>
<dbReference type="Gene3D" id="1.20.120.20">
    <property type="entry name" value="Apolipoprotein"/>
    <property type="match status" value="1"/>
</dbReference>
<feature type="region of interest" description="Disordered" evidence="1">
    <location>
        <begin position="47"/>
        <end position="72"/>
    </location>
</feature>
<name>A0A269PGP2_9CORY</name>
<feature type="compositionally biased region" description="Polar residues" evidence="1">
    <location>
        <begin position="1"/>
        <end position="14"/>
    </location>
</feature>
<feature type="region of interest" description="Disordered" evidence="1">
    <location>
        <begin position="1"/>
        <end position="22"/>
    </location>
</feature>
<evidence type="ECO:0000313" key="2">
    <source>
        <dbReference type="EMBL" id="PAJ71240.1"/>
    </source>
</evidence>
<dbReference type="EMBL" id="NQMQ01000001">
    <property type="protein sequence ID" value="PAJ71240.1"/>
    <property type="molecule type" value="Genomic_DNA"/>
</dbReference>
<protein>
    <submittedName>
        <fullName evidence="2">Uncharacterized protein</fullName>
    </submittedName>
</protein>
<gene>
    <name evidence="2" type="ORF">CIG21_00440</name>
</gene>
<proteinExistence type="predicted"/>
<accession>A0A269PGP2</accession>
<reference evidence="2 3" key="1">
    <citation type="submission" date="2017-08" db="EMBL/GenBank/DDBJ databases">
        <authorList>
            <person name="de Groot N.N."/>
        </authorList>
    </citation>
    <scope>NUCLEOTIDE SEQUENCE [LARGE SCALE GENOMIC DNA]</scope>
    <source>
        <strain evidence="2 3">NBT06-6</strain>
    </source>
</reference>
<dbReference type="Proteomes" id="UP000215771">
    <property type="component" value="Unassembled WGS sequence"/>
</dbReference>
<dbReference type="AlphaFoldDB" id="A0A269PGP2"/>
<sequence>MADNSFDSESNPSESGDLRANLRDAGQAIVAAGSSLGAMISKHAGKYTEDLPEKLKSATTSARERLDQADSEGEIRAAASNFVAEAEKQFKAFQQRDLEFSDDVKGSLQKAVEDARGLFNEKIGELRGGGAGTATGQGADSVLDDVRERLESLFARVQEQFGGANQRPDIIDGEIVADEDK</sequence>
<dbReference type="RefSeq" id="WP_095275153.1">
    <property type="nucleotide sequence ID" value="NZ_CP047655.1"/>
</dbReference>
<dbReference type="NCBIfam" id="NF040480">
    <property type="entry name" value="CGLAU_01105_fam"/>
    <property type="match status" value="1"/>
</dbReference>
<organism evidence="2 3">
    <name type="scientific">Corynebacterium hadale</name>
    <dbReference type="NCBI Taxonomy" id="2026255"/>
    <lineage>
        <taxon>Bacteria</taxon>
        <taxon>Bacillati</taxon>
        <taxon>Actinomycetota</taxon>
        <taxon>Actinomycetes</taxon>
        <taxon>Mycobacteriales</taxon>
        <taxon>Corynebacteriaceae</taxon>
        <taxon>Corynebacterium</taxon>
    </lineage>
</organism>
<evidence type="ECO:0000313" key="3">
    <source>
        <dbReference type="Proteomes" id="UP000215771"/>
    </source>
</evidence>